<evidence type="ECO:0000256" key="6">
    <source>
        <dbReference type="ARBA" id="ARBA00022840"/>
    </source>
</evidence>
<evidence type="ECO:0000259" key="11">
    <source>
        <dbReference type="PROSITE" id="PS50011"/>
    </source>
</evidence>
<proteinExistence type="predicted"/>
<dbReference type="Pfam" id="PF00069">
    <property type="entry name" value="Pkinase"/>
    <property type="match status" value="1"/>
</dbReference>
<sequence>MGGALFGGRYELQEQLGSGGMARVHRARDTRLGRTVAVKTLHRNLARDPEARMRFAREARAAAVLNHPGIVTVHDQDEVRDGEEILPYLVMEYIDGVTLERVVKERAPLDPGYAVRITCEVLDALAHAHAHGTVHRDVKPSNVMITKSGAVKVADFGIARVVDATTLTVTGFTVGTPGYMAPEQVLGRPVDARGDVYAVGCLLTELLTGSVPFIGDTPLNVMYGHVHQAPPRPSERNPEVPRDLDEIVLGALTKDPQDRPPDAAALRTELRGWLHRAGSGASDLGITVGGITVGGVAERVLPAGERPTDSVEPTDGDRPRGESADPTGKAGSGESTGSGPDTAPDPVASGPSTTDPQAGGTPPAAESSGAAGPPAAEGDPRTGFTFLKGGGPAAVAAVPQATPPLAGFGPPPSLPYPPAGVNPYSGTPQAAWGVANGTPSPSFHPVPPPAPRPRGKLRWVIPGVAVTVVGALVAGLLVLDPFDRDDGSVDTELIGKLTEQRTSASGYNGALEGVVSPSTERGGTLRLASSVALDTLDPADTYDTLSWNLQRVFMRKLVDYAPMPGAKGRVLKPDLATDTGQVSDGGRTYTFTLKEGVRFENGDPITSRDIKYGIERSFATDVFNGPEHLVDLLDQGQDYPGPYQDDDPDRLGLSSVETPDDRTIVFHLQDPFPDFPYVLAMSPASPVPRAADDSETYGRKPVASGPYKLESEVRAGSSSLALVRNDEWDARTDPIRTALPDRIELTIHPGNQDAVDNALLTGAADLDPAQVGLGEAAERQVLADAEKKAYSDSSYTGALRYLSVQPSVAPLDAFQCRRAVQYAIDKTRLQTLYGGPDTGGDVAGGVIPPTITGYDRESDVYGTLTGPRPNEAGGQLNACGKTKGFTTKLVASASGPRNRELLQVIQADLKVVGIKAEIELVDGAEFFTDIQDPEKVEKRKWGIILTSWSSDWPAPTGFLRPLVDKDSAYNYAQLDDWDIDSAMDEAAQEEDPREARDKWVEVDEKIMNESVIVPLLHGRALNYRGKRLTNAYVHPALGGIDIQALGVVKE</sequence>
<comment type="catalytic activity">
    <reaction evidence="8">
        <text>L-seryl-[protein] + ATP = O-phospho-L-seryl-[protein] + ADP + H(+)</text>
        <dbReference type="Rhea" id="RHEA:17989"/>
        <dbReference type="Rhea" id="RHEA-COMP:9863"/>
        <dbReference type="Rhea" id="RHEA-COMP:11604"/>
        <dbReference type="ChEBI" id="CHEBI:15378"/>
        <dbReference type="ChEBI" id="CHEBI:29999"/>
        <dbReference type="ChEBI" id="CHEBI:30616"/>
        <dbReference type="ChEBI" id="CHEBI:83421"/>
        <dbReference type="ChEBI" id="CHEBI:456216"/>
        <dbReference type="EC" id="2.7.11.1"/>
    </reaction>
</comment>
<feature type="region of interest" description="Disordered" evidence="10">
    <location>
        <begin position="299"/>
        <end position="388"/>
    </location>
</feature>
<feature type="binding site" evidence="9">
    <location>
        <position position="39"/>
    </location>
    <ligand>
        <name>ATP</name>
        <dbReference type="ChEBI" id="CHEBI:30616"/>
    </ligand>
</feature>
<evidence type="ECO:0000313" key="12">
    <source>
        <dbReference type="EMBL" id="KRV49287.1"/>
    </source>
</evidence>
<dbReference type="CDD" id="cd14014">
    <property type="entry name" value="STKc_PknB_like"/>
    <property type="match status" value="1"/>
</dbReference>
<evidence type="ECO:0000256" key="9">
    <source>
        <dbReference type="PROSITE-ProRule" id="PRU10141"/>
    </source>
</evidence>
<dbReference type="eggNOG" id="COG0747">
    <property type="taxonomic scope" value="Bacteria"/>
</dbReference>
<dbReference type="GO" id="GO:0004674">
    <property type="term" value="F:protein serine/threonine kinase activity"/>
    <property type="evidence" value="ECO:0007669"/>
    <property type="project" value="UniProtKB-KW"/>
</dbReference>
<dbReference type="PANTHER" id="PTHR43289">
    <property type="entry name" value="MITOGEN-ACTIVATED PROTEIN KINASE KINASE KINASE 20-RELATED"/>
    <property type="match status" value="1"/>
</dbReference>
<dbReference type="SMART" id="SM00220">
    <property type="entry name" value="S_TKc"/>
    <property type="match status" value="1"/>
</dbReference>
<dbReference type="SUPFAM" id="SSF53850">
    <property type="entry name" value="Periplasmic binding protein-like II"/>
    <property type="match status" value="1"/>
</dbReference>
<dbReference type="OrthoDB" id="5240629at2"/>
<dbReference type="CDD" id="cd08506">
    <property type="entry name" value="PBP2_clavulanate_OppA2"/>
    <property type="match status" value="1"/>
</dbReference>
<dbReference type="InterPro" id="IPR011009">
    <property type="entry name" value="Kinase-like_dom_sf"/>
</dbReference>
<feature type="compositionally biased region" description="Low complexity" evidence="10">
    <location>
        <begin position="358"/>
        <end position="377"/>
    </location>
</feature>
<dbReference type="Gene3D" id="1.10.510.10">
    <property type="entry name" value="Transferase(Phosphotransferase) domain 1"/>
    <property type="match status" value="1"/>
</dbReference>
<dbReference type="Gene3D" id="3.30.200.20">
    <property type="entry name" value="Phosphorylase Kinase, domain 1"/>
    <property type="match status" value="1"/>
</dbReference>
<dbReference type="PROSITE" id="PS00107">
    <property type="entry name" value="PROTEIN_KINASE_ATP"/>
    <property type="match status" value="1"/>
</dbReference>
<keyword evidence="13" id="KW-1185">Reference proteome</keyword>
<dbReference type="InterPro" id="IPR017441">
    <property type="entry name" value="Protein_kinase_ATP_BS"/>
</dbReference>
<dbReference type="STRING" id="76728.AQ490_03585"/>
<comment type="catalytic activity">
    <reaction evidence="7">
        <text>L-threonyl-[protein] + ATP = O-phospho-L-threonyl-[protein] + ADP + H(+)</text>
        <dbReference type="Rhea" id="RHEA:46608"/>
        <dbReference type="Rhea" id="RHEA-COMP:11060"/>
        <dbReference type="Rhea" id="RHEA-COMP:11605"/>
        <dbReference type="ChEBI" id="CHEBI:15378"/>
        <dbReference type="ChEBI" id="CHEBI:30013"/>
        <dbReference type="ChEBI" id="CHEBI:30616"/>
        <dbReference type="ChEBI" id="CHEBI:61977"/>
        <dbReference type="ChEBI" id="CHEBI:456216"/>
        <dbReference type="EC" id="2.7.11.1"/>
    </reaction>
</comment>
<evidence type="ECO:0000256" key="3">
    <source>
        <dbReference type="ARBA" id="ARBA00022679"/>
    </source>
</evidence>
<evidence type="ECO:0000313" key="13">
    <source>
        <dbReference type="Proteomes" id="UP000050867"/>
    </source>
</evidence>
<evidence type="ECO:0000256" key="7">
    <source>
        <dbReference type="ARBA" id="ARBA00047899"/>
    </source>
</evidence>
<dbReference type="EMBL" id="LLZU01000013">
    <property type="protein sequence ID" value="KRV49287.1"/>
    <property type="molecule type" value="Genomic_DNA"/>
</dbReference>
<dbReference type="EC" id="2.7.11.1" evidence="1"/>
<feature type="domain" description="Protein kinase" evidence="11">
    <location>
        <begin position="10"/>
        <end position="274"/>
    </location>
</feature>
<dbReference type="PROSITE" id="PS50011">
    <property type="entry name" value="PROTEIN_KINASE_DOM"/>
    <property type="match status" value="1"/>
</dbReference>
<evidence type="ECO:0000256" key="1">
    <source>
        <dbReference type="ARBA" id="ARBA00012513"/>
    </source>
</evidence>
<keyword evidence="6 9" id="KW-0067">ATP-binding</keyword>
<dbReference type="InterPro" id="IPR000719">
    <property type="entry name" value="Prot_kinase_dom"/>
</dbReference>
<keyword evidence="3" id="KW-0808">Transferase</keyword>
<dbReference type="PANTHER" id="PTHR43289:SF6">
    <property type="entry name" value="SERINE_THREONINE-PROTEIN KINASE NEKL-3"/>
    <property type="match status" value="1"/>
</dbReference>
<protein>
    <recommendedName>
        <fullName evidence="1">non-specific serine/threonine protein kinase</fullName>
        <ecNumber evidence="1">2.7.11.1</ecNumber>
    </recommendedName>
</protein>
<organism evidence="12 13">
    <name type="scientific">Wenjunlia vitaminophila</name>
    <name type="common">Streptomyces vitaminophilus</name>
    <dbReference type="NCBI Taxonomy" id="76728"/>
    <lineage>
        <taxon>Bacteria</taxon>
        <taxon>Bacillati</taxon>
        <taxon>Actinomycetota</taxon>
        <taxon>Actinomycetes</taxon>
        <taxon>Kitasatosporales</taxon>
        <taxon>Streptomycetaceae</taxon>
        <taxon>Wenjunlia</taxon>
    </lineage>
</organism>
<evidence type="ECO:0000256" key="10">
    <source>
        <dbReference type="SAM" id="MobiDB-lite"/>
    </source>
</evidence>
<evidence type="ECO:0000256" key="8">
    <source>
        <dbReference type="ARBA" id="ARBA00048679"/>
    </source>
</evidence>
<reference evidence="12 13" key="1">
    <citation type="submission" date="2015-10" db="EMBL/GenBank/DDBJ databases">
        <title>Draft genome sequence of pyrrolomycin-producing Streptomyces vitaminophilus.</title>
        <authorList>
            <person name="Graham D.E."/>
            <person name="Mahan K.M."/>
            <person name="Klingeman D.M."/>
            <person name="Hettich R.L."/>
            <person name="Parry R.J."/>
        </authorList>
    </citation>
    <scope>NUCLEOTIDE SEQUENCE [LARGE SCALE GENOMIC DNA]</scope>
    <source>
        <strain evidence="12 13">ATCC 31673</strain>
    </source>
</reference>
<dbReference type="FunFam" id="3.30.200.20:FF:000035">
    <property type="entry name" value="Serine/threonine protein kinase Stk1"/>
    <property type="match status" value="1"/>
</dbReference>
<dbReference type="GO" id="GO:0005524">
    <property type="term" value="F:ATP binding"/>
    <property type="evidence" value="ECO:0007669"/>
    <property type="project" value="UniProtKB-UniRule"/>
</dbReference>
<dbReference type="GO" id="GO:0045717">
    <property type="term" value="P:negative regulation of fatty acid biosynthetic process"/>
    <property type="evidence" value="ECO:0007669"/>
    <property type="project" value="UniProtKB-ARBA"/>
</dbReference>
<comment type="caution">
    <text evidence="12">The sequence shown here is derived from an EMBL/GenBank/DDBJ whole genome shotgun (WGS) entry which is preliminary data.</text>
</comment>
<keyword evidence="5" id="KW-0418">Kinase</keyword>
<accession>A0A0T6LT05</accession>
<evidence type="ECO:0000256" key="5">
    <source>
        <dbReference type="ARBA" id="ARBA00022777"/>
    </source>
</evidence>
<dbReference type="Gene3D" id="3.10.105.10">
    <property type="entry name" value="Dipeptide-binding Protein, Domain 3"/>
    <property type="match status" value="1"/>
</dbReference>
<gene>
    <name evidence="12" type="ORF">AQ490_03585</name>
</gene>
<evidence type="ECO:0000256" key="4">
    <source>
        <dbReference type="ARBA" id="ARBA00022741"/>
    </source>
</evidence>
<dbReference type="Pfam" id="PF00496">
    <property type="entry name" value="SBP_bac_5"/>
    <property type="match status" value="1"/>
</dbReference>
<dbReference type="InterPro" id="IPR000914">
    <property type="entry name" value="SBP_5_dom"/>
</dbReference>
<keyword evidence="4 9" id="KW-0547">Nucleotide-binding</keyword>
<dbReference type="eggNOG" id="COG0515">
    <property type="taxonomic scope" value="Bacteria"/>
</dbReference>
<dbReference type="Gene3D" id="3.40.190.10">
    <property type="entry name" value="Periplasmic binding protein-like II"/>
    <property type="match status" value="1"/>
</dbReference>
<dbReference type="FunFam" id="1.10.510.10:FF:000021">
    <property type="entry name" value="Serine/threonine protein kinase"/>
    <property type="match status" value="1"/>
</dbReference>
<evidence type="ECO:0000256" key="2">
    <source>
        <dbReference type="ARBA" id="ARBA00022527"/>
    </source>
</evidence>
<dbReference type="AlphaFoldDB" id="A0A0T6LT05"/>
<name>A0A0T6LT05_WENVI</name>
<keyword evidence="2" id="KW-0723">Serine/threonine-protein kinase</keyword>
<dbReference type="RefSeq" id="WP_058032818.1">
    <property type="nucleotide sequence ID" value="NZ_LLZU01000013.1"/>
</dbReference>
<dbReference type="SUPFAM" id="SSF56112">
    <property type="entry name" value="Protein kinase-like (PK-like)"/>
    <property type="match status" value="1"/>
</dbReference>
<dbReference type="Proteomes" id="UP000050867">
    <property type="component" value="Unassembled WGS sequence"/>
</dbReference>